<dbReference type="AlphaFoldDB" id="A0A8J3AKE8"/>
<dbReference type="EMBL" id="BMDI01000001">
    <property type="protein sequence ID" value="GGI16212.1"/>
    <property type="molecule type" value="Genomic_DNA"/>
</dbReference>
<reference evidence="2" key="1">
    <citation type="journal article" date="2019" name="Int. J. Syst. Evol. Microbiol.">
        <title>The Global Catalogue of Microorganisms (GCM) 10K type strain sequencing project: providing services to taxonomists for standard genome sequencing and annotation.</title>
        <authorList>
            <consortium name="The Broad Institute Genomics Platform"/>
            <consortium name="The Broad Institute Genome Sequencing Center for Infectious Disease"/>
            <person name="Wu L."/>
            <person name="Ma J."/>
        </authorList>
    </citation>
    <scope>NUCLEOTIDE SEQUENCE [LARGE SCALE GENOMIC DNA]</scope>
    <source>
        <strain evidence="2">CCM 2767</strain>
    </source>
</reference>
<proteinExistence type="predicted"/>
<evidence type="ECO:0000313" key="2">
    <source>
        <dbReference type="Proteomes" id="UP000642180"/>
    </source>
</evidence>
<dbReference type="Proteomes" id="UP000642180">
    <property type="component" value="Unassembled WGS sequence"/>
</dbReference>
<accession>A0A8J3AKE8</accession>
<organism evidence="1 2">
    <name type="scientific">Oxalicibacterium faecigallinarum</name>
    <dbReference type="NCBI Taxonomy" id="573741"/>
    <lineage>
        <taxon>Bacteria</taxon>
        <taxon>Pseudomonadati</taxon>
        <taxon>Pseudomonadota</taxon>
        <taxon>Betaproteobacteria</taxon>
        <taxon>Burkholderiales</taxon>
        <taxon>Oxalobacteraceae</taxon>
        <taxon>Oxalicibacterium</taxon>
    </lineage>
</organism>
<protein>
    <submittedName>
        <fullName evidence="1">Uncharacterized protein</fullName>
    </submittedName>
</protein>
<comment type="caution">
    <text evidence="1">The sequence shown here is derived from an EMBL/GenBank/DDBJ whole genome shotgun (WGS) entry which is preliminary data.</text>
</comment>
<name>A0A8J3AKE8_9BURK</name>
<keyword evidence="2" id="KW-1185">Reference proteome</keyword>
<evidence type="ECO:0000313" key="1">
    <source>
        <dbReference type="EMBL" id="GGI16212.1"/>
    </source>
</evidence>
<gene>
    <name evidence="1" type="ORF">GCM10008066_02830</name>
</gene>
<sequence>MRAAHFPQGGIPAFASRFFNATRAFKANLTHIERNASCITRFAAMCSPFICMRAQAMMDVKRMQSPPMLFYIDMCEM</sequence>